<dbReference type="CDD" id="cd00834">
    <property type="entry name" value="KAS_I_II"/>
    <property type="match status" value="1"/>
</dbReference>
<dbReference type="InterPro" id="IPR014030">
    <property type="entry name" value="Ketoacyl_synth_N"/>
</dbReference>
<feature type="domain" description="Ketosynthase family 3 (KS3)" evidence="4">
    <location>
        <begin position="14"/>
        <end position="429"/>
    </location>
</feature>
<proteinExistence type="inferred from homology"/>
<dbReference type="Pfam" id="PF00109">
    <property type="entry name" value="ketoacyl-synt"/>
    <property type="match status" value="1"/>
</dbReference>
<dbReference type="SMART" id="SM00825">
    <property type="entry name" value="PKS_KS"/>
    <property type="match status" value="1"/>
</dbReference>
<evidence type="ECO:0000259" key="4">
    <source>
        <dbReference type="PROSITE" id="PS52004"/>
    </source>
</evidence>
<keyword evidence="2 3" id="KW-0808">Transferase</keyword>
<dbReference type="SUPFAM" id="SSF53901">
    <property type="entry name" value="Thiolase-like"/>
    <property type="match status" value="2"/>
</dbReference>
<dbReference type="AlphaFoldDB" id="A0A6J4V1G4"/>
<evidence type="ECO:0000256" key="2">
    <source>
        <dbReference type="ARBA" id="ARBA00022679"/>
    </source>
</evidence>
<dbReference type="PANTHER" id="PTHR11712:SF336">
    <property type="entry name" value="3-OXOACYL-[ACYL-CARRIER-PROTEIN] SYNTHASE, MITOCHONDRIAL"/>
    <property type="match status" value="1"/>
</dbReference>
<dbReference type="GO" id="GO:0006633">
    <property type="term" value="P:fatty acid biosynthetic process"/>
    <property type="evidence" value="ECO:0007669"/>
    <property type="project" value="InterPro"/>
</dbReference>
<dbReference type="InterPro" id="IPR020841">
    <property type="entry name" value="PKS_Beta-ketoAc_synthase_dom"/>
</dbReference>
<keyword evidence="5" id="KW-0012">Acyltransferase</keyword>
<dbReference type="FunFam" id="3.40.47.10:FF:000029">
    <property type="entry name" value="3-oxoacyl-[acyl-carrier-protein] synthase 1"/>
    <property type="match status" value="1"/>
</dbReference>
<comment type="similarity">
    <text evidence="1 3">Belongs to the thiolase-like superfamily. Beta-ketoacyl-ACP synthases family.</text>
</comment>
<evidence type="ECO:0000256" key="1">
    <source>
        <dbReference type="ARBA" id="ARBA00008467"/>
    </source>
</evidence>
<protein>
    <submittedName>
        <fullName evidence="5">3-oxoacyl-[acyl-carrier-protein] synthase, KASII</fullName>
        <ecNumber evidence="5">2.3.1.179</ecNumber>
    </submittedName>
</protein>
<dbReference type="InterPro" id="IPR018201">
    <property type="entry name" value="Ketoacyl_synth_AS"/>
</dbReference>
<reference evidence="5" key="1">
    <citation type="submission" date="2020-02" db="EMBL/GenBank/DDBJ databases">
        <authorList>
            <person name="Meier V. D."/>
        </authorList>
    </citation>
    <scope>NUCLEOTIDE SEQUENCE</scope>
    <source>
        <strain evidence="5">AVDCRST_MAG43</strain>
    </source>
</reference>
<evidence type="ECO:0000256" key="3">
    <source>
        <dbReference type="RuleBase" id="RU003694"/>
    </source>
</evidence>
<name>A0A6J4V1G4_9BACT</name>
<dbReference type="NCBIfam" id="NF005589">
    <property type="entry name" value="PRK07314.1"/>
    <property type="match status" value="1"/>
</dbReference>
<dbReference type="PROSITE" id="PS00606">
    <property type="entry name" value="KS3_1"/>
    <property type="match status" value="1"/>
</dbReference>
<dbReference type="InterPro" id="IPR000794">
    <property type="entry name" value="Beta-ketoacyl_synthase"/>
</dbReference>
<sequence>MTESGRASRPAIQPRRVVVTGLGAISSLGIGAEVTWEKLLAGETGIRRADDLDPAQHPCLLRGEVDRSSIPQRFLSGKNLRNASLFSRMALEAAGEAMEDAGLLNADLQPVIDLTAGGAAFGSCIGGIYDDLIPAHEVFLQRGTSRVPPHLHVMFPHNLAAYTVQQRFGLGGPSSTVVTACATGAQAIGDGFRAVAFGQAPLMIAGASESTAHPLFQAGFAAMRALVTDSNDNPDGASRPFDASRAGFVLGEGAAMLVLEELEHARARGARIHAEITGYATSNDAYHPIAPEPEGAGAARAIRAALDEAGVDPAKVDHINAHAASTQAGDVAEARAIHLVFGDRAADIPVTSIKGAIGHCMASAGALETIAAVMTLREGVIPETRNYRTPDPEIDLDVVHGEPRKADVRVMTKHSFGLGGQNACLVLERFDDE</sequence>
<dbReference type="EC" id="2.3.1.179" evidence="5"/>
<dbReference type="GO" id="GO:0004315">
    <property type="term" value="F:3-oxoacyl-[acyl-carrier-protein] synthase activity"/>
    <property type="evidence" value="ECO:0007669"/>
    <property type="project" value="UniProtKB-EC"/>
</dbReference>
<dbReference type="Gene3D" id="3.40.47.10">
    <property type="match status" value="1"/>
</dbReference>
<dbReference type="Pfam" id="PF02801">
    <property type="entry name" value="Ketoacyl-synt_C"/>
    <property type="match status" value="1"/>
</dbReference>
<dbReference type="InterPro" id="IPR014031">
    <property type="entry name" value="Ketoacyl_synth_C"/>
</dbReference>
<organism evidence="5">
    <name type="scientific">uncultured Thermomicrobiales bacterium</name>
    <dbReference type="NCBI Taxonomy" id="1645740"/>
    <lineage>
        <taxon>Bacteria</taxon>
        <taxon>Pseudomonadati</taxon>
        <taxon>Thermomicrobiota</taxon>
        <taxon>Thermomicrobia</taxon>
        <taxon>Thermomicrobiales</taxon>
        <taxon>environmental samples</taxon>
    </lineage>
</organism>
<dbReference type="PANTHER" id="PTHR11712">
    <property type="entry name" value="POLYKETIDE SYNTHASE-RELATED"/>
    <property type="match status" value="1"/>
</dbReference>
<dbReference type="InterPro" id="IPR016039">
    <property type="entry name" value="Thiolase-like"/>
</dbReference>
<gene>
    <name evidence="5" type="ORF">AVDCRST_MAG43-2057</name>
</gene>
<evidence type="ECO:0000313" key="5">
    <source>
        <dbReference type="EMBL" id="CAA9562660.1"/>
    </source>
</evidence>
<accession>A0A6J4V1G4</accession>
<dbReference type="GO" id="GO:0005829">
    <property type="term" value="C:cytosol"/>
    <property type="evidence" value="ECO:0007669"/>
    <property type="project" value="TreeGrafter"/>
</dbReference>
<dbReference type="PROSITE" id="PS52004">
    <property type="entry name" value="KS3_2"/>
    <property type="match status" value="1"/>
</dbReference>
<dbReference type="EMBL" id="CADCWI010000099">
    <property type="protein sequence ID" value="CAA9562660.1"/>
    <property type="molecule type" value="Genomic_DNA"/>
</dbReference>